<comment type="caution">
    <text evidence="2">The sequence shown here is derived from an EMBL/GenBank/DDBJ whole genome shotgun (WGS) entry which is preliminary data.</text>
</comment>
<reference evidence="2 3" key="1">
    <citation type="submission" date="2018-03" db="EMBL/GenBank/DDBJ databases">
        <title>Genome sequence of Clostridium thermopalmarium DSM 5974.</title>
        <authorList>
            <person name="Poehlein A."/>
            <person name="Daniel R."/>
        </authorList>
    </citation>
    <scope>NUCLEOTIDE SEQUENCE [LARGE SCALE GENOMIC DNA]</scope>
    <source>
        <strain evidence="2 3">DSM 5974</strain>
    </source>
</reference>
<dbReference type="AlphaFoldDB" id="A0A2T0APG8"/>
<dbReference type="RefSeq" id="WP_278320567.1">
    <property type="nucleotide sequence ID" value="NZ_PVXN01000053.1"/>
</dbReference>
<proteinExistence type="predicted"/>
<organism evidence="2 3">
    <name type="scientific">Clostridium thermopalmarium DSM 5974</name>
    <dbReference type="NCBI Taxonomy" id="1121340"/>
    <lineage>
        <taxon>Bacteria</taxon>
        <taxon>Bacillati</taxon>
        <taxon>Bacillota</taxon>
        <taxon>Clostridia</taxon>
        <taxon>Eubacteriales</taxon>
        <taxon>Clostridiaceae</taxon>
        <taxon>Clostridium</taxon>
    </lineage>
</organism>
<protein>
    <submittedName>
        <fullName evidence="2">Uncharacterized protein</fullName>
    </submittedName>
</protein>
<feature type="coiled-coil region" evidence="1">
    <location>
        <begin position="1"/>
        <end position="35"/>
    </location>
</feature>
<evidence type="ECO:0000313" key="2">
    <source>
        <dbReference type="EMBL" id="PRR70909.1"/>
    </source>
</evidence>
<keyword evidence="1" id="KW-0175">Coiled coil</keyword>
<sequence>MEEASKEIIDLRNRVIEAQQRNASLKSQVQKLKYTIKNIAELL</sequence>
<dbReference type="EMBL" id="PVXN01000053">
    <property type="protein sequence ID" value="PRR70909.1"/>
    <property type="molecule type" value="Genomic_DNA"/>
</dbReference>
<dbReference type="Proteomes" id="UP000239614">
    <property type="component" value="Unassembled WGS sequence"/>
</dbReference>
<name>A0A2T0APG8_9CLOT</name>
<evidence type="ECO:0000256" key="1">
    <source>
        <dbReference type="SAM" id="Coils"/>
    </source>
</evidence>
<gene>
    <name evidence="2" type="ORF">CPAL_19990</name>
</gene>
<accession>A0A2T0APG8</accession>
<keyword evidence="3" id="KW-1185">Reference proteome</keyword>
<evidence type="ECO:0000313" key="3">
    <source>
        <dbReference type="Proteomes" id="UP000239614"/>
    </source>
</evidence>